<dbReference type="HOGENOM" id="CLU_1159247_0_0_6"/>
<dbReference type="AlphaFoldDB" id="A0A077N1P3"/>
<keyword evidence="2" id="KW-0449">Lipoprotein</keyword>
<reference evidence="2" key="1">
    <citation type="submission" date="2013-07" db="EMBL/GenBank/DDBJ databases">
        <title>Sub-species coevolution in mutualistic symbiosis.</title>
        <authorList>
            <person name="Murfin K."/>
            <person name="Klassen J."/>
            <person name="Lee M."/>
            <person name="Forst S."/>
            <person name="Stock P."/>
            <person name="Goodrich-Blair H."/>
        </authorList>
    </citation>
    <scope>NUCLEOTIDE SEQUENCE [LARGE SCALE GENOMIC DNA]</scope>
    <source>
        <strain evidence="2">Puntauvense</strain>
    </source>
</reference>
<protein>
    <submittedName>
        <fullName evidence="2">Putative Lipoprotein</fullName>
    </submittedName>
</protein>
<dbReference type="PROSITE" id="PS51257">
    <property type="entry name" value="PROKAR_LIPOPROTEIN"/>
    <property type="match status" value="1"/>
</dbReference>
<sequence>MVLQSMRSMISLCMIFLLVACQTPQGPSAQTGEVDSRLTQSQDVEFFNKSGWQACAAGAAAGALACLLVNGDHQAICIAAAAIVGCGVGVGANAYLDNQRKKYASEEQLLAASINDIKAENQRIENVTATAKEVIKTDKLTLAQINKDIAAKVVKKDQVQKQLKGLDANIVYLRNTIKEMKEHENQWQSVSTQIAEDGTKTKDLNNQIVQMRKNIGSLQQELDSLYEQRTAIKVS</sequence>
<gene>
    <name evidence="2" type="ORF">XBP1_1830003</name>
</gene>
<name>A0A077N1P3_XENBV</name>
<proteinExistence type="predicted"/>
<evidence type="ECO:0000313" key="2">
    <source>
        <dbReference type="EMBL" id="CDG96021.1"/>
    </source>
</evidence>
<accession>A0A077N1P3</accession>
<dbReference type="RefSeq" id="WP_038215843.1">
    <property type="nucleotide sequence ID" value="NZ_CAWLWN010000166.1"/>
</dbReference>
<feature type="coiled-coil region" evidence="1">
    <location>
        <begin position="201"/>
        <end position="228"/>
    </location>
</feature>
<dbReference type="Proteomes" id="UP000028511">
    <property type="component" value="Unassembled WGS sequence"/>
</dbReference>
<dbReference type="EMBL" id="CBSW010000094">
    <property type="protein sequence ID" value="CDG96021.1"/>
    <property type="molecule type" value="Genomic_DNA"/>
</dbReference>
<comment type="caution">
    <text evidence="2">The sequence shown here is derived from an EMBL/GenBank/DDBJ whole genome shotgun (WGS) entry which is preliminary data.</text>
</comment>
<organism evidence="2">
    <name type="scientific">Xenorhabdus bovienii str. puntauvense</name>
    <dbReference type="NCBI Taxonomy" id="1398201"/>
    <lineage>
        <taxon>Bacteria</taxon>
        <taxon>Pseudomonadati</taxon>
        <taxon>Pseudomonadota</taxon>
        <taxon>Gammaproteobacteria</taxon>
        <taxon>Enterobacterales</taxon>
        <taxon>Morganellaceae</taxon>
        <taxon>Xenorhabdus</taxon>
    </lineage>
</organism>
<evidence type="ECO:0000256" key="1">
    <source>
        <dbReference type="SAM" id="Coils"/>
    </source>
</evidence>
<keyword evidence="1" id="KW-0175">Coiled coil</keyword>